<proteinExistence type="predicted"/>
<sequence length="106" mass="11726">MPAYAVAIISETHLNDEIRAYLEQIDSTLQPFAGQFIIHGGPYLSLESEPTADLIVVKFPDLERASRWYESPAYQAIKPLRTANSVGAVFLVQGVPEDHRATDILA</sequence>
<dbReference type="InterPro" id="IPR011008">
    <property type="entry name" value="Dimeric_a/b-barrel"/>
</dbReference>
<name>A0AAW3HXV9_9BURK</name>
<dbReference type="SUPFAM" id="SSF54909">
    <property type="entry name" value="Dimeric alpha+beta barrel"/>
    <property type="match status" value="1"/>
</dbReference>
<dbReference type="PANTHER" id="PTHR41521:SF4">
    <property type="entry name" value="BLR0684 PROTEIN"/>
    <property type="match status" value="1"/>
</dbReference>
<evidence type="ECO:0000259" key="1">
    <source>
        <dbReference type="Pfam" id="PF07045"/>
    </source>
</evidence>
<dbReference type="RefSeq" id="WP_050449493.1">
    <property type="nucleotide sequence ID" value="NZ_CP106885.1"/>
</dbReference>
<dbReference type="PANTHER" id="PTHR41521">
    <property type="match status" value="1"/>
</dbReference>
<protein>
    <submittedName>
        <fullName evidence="3">DUF1330 domain-containing protein</fullName>
    </submittedName>
</protein>
<dbReference type="Pfam" id="PF07045">
    <property type="entry name" value="DUF1330"/>
    <property type="match status" value="1"/>
</dbReference>
<feature type="domain" description="DUF1330" evidence="1">
    <location>
        <begin position="2"/>
        <end position="95"/>
    </location>
</feature>
<evidence type="ECO:0000313" key="4">
    <source>
        <dbReference type="Proteomes" id="UP000037511"/>
    </source>
</evidence>
<reference evidence="2 4" key="1">
    <citation type="submission" date="2015-07" db="EMBL/GenBank/DDBJ databases">
        <title>Draft genome of Achromobacter spanius.</title>
        <authorList>
            <person name="Wang X."/>
        </authorList>
    </citation>
    <scope>NUCLEOTIDE SEQUENCE [LARGE SCALE GENOMIC DNA]</scope>
    <source>
        <strain evidence="2 4">CGMCC9173</strain>
    </source>
</reference>
<reference evidence="3 5" key="2">
    <citation type="submission" date="2023-03" db="EMBL/GenBank/DDBJ databases">
        <title>Achromobacter spanius LIG8.</title>
        <authorList>
            <person name="Shrestha S."/>
        </authorList>
    </citation>
    <scope>NUCLEOTIDE SEQUENCE [LARGE SCALE GENOMIC DNA]</scope>
    <source>
        <strain evidence="3 5">LIG8</strain>
    </source>
</reference>
<dbReference type="Gene3D" id="3.30.70.100">
    <property type="match status" value="1"/>
</dbReference>
<gene>
    <name evidence="2" type="ORF">AFM18_24525</name>
    <name evidence="3" type="ORF">P8T11_03835</name>
</gene>
<dbReference type="AlphaFoldDB" id="A0AAW3HXV9"/>
<dbReference type="EMBL" id="LGVG01000044">
    <property type="protein sequence ID" value="KNE24806.1"/>
    <property type="molecule type" value="Genomic_DNA"/>
</dbReference>
<organism evidence="2 4">
    <name type="scientific">Achromobacter spanius</name>
    <dbReference type="NCBI Taxonomy" id="217203"/>
    <lineage>
        <taxon>Bacteria</taxon>
        <taxon>Pseudomonadati</taxon>
        <taxon>Pseudomonadota</taxon>
        <taxon>Betaproteobacteria</taxon>
        <taxon>Burkholderiales</taxon>
        <taxon>Alcaligenaceae</taxon>
        <taxon>Achromobacter</taxon>
    </lineage>
</organism>
<evidence type="ECO:0000313" key="5">
    <source>
        <dbReference type="Proteomes" id="UP001214170"/>
    </source>
</evidence>
<accession>A0AAW3HXV9</accession>
<evidence type="ECO:0000313" key="3">
    <source>
        <dbReference type="EMBL" id="WFP09025.1"/>
    </source>
</evidence>
<dbReference type="Proteomes" id="UP000037511">
    <property type="component" value="Unassembled WGS sequence"/>
</dbReference>
<dbReference type="InterPro" id="IPR010753">
    <property type="entry name" value="DUF1330"/>
</dbReference>
<evidence type="ECO:0000313" key="2">
    <source>
        <dbReference type="EMBL" id="KNE24806.1"/>
    </source>
</evidence>
<keyword evidence="5" id="KW-1185">Reference proteome</keyword>
<dbReference type="Proteomes" id="UP001214170">
    <property type="component" value="Chromosome"/>
</dbReference>
<dbReference type="EMBL" id="CP121261">
    <property type="protein sequence ID" value="WFP09025.1"/>
    <property type="molecule type" value="Genomic_DNA"/>
</dbReference>